<dbReference type="GO" id="GO:0003676">
    <property type="term" value="F:nucleic acid binding"/>
    <property type="evidence" value="ECO:0007669"/>
    <property type="project" value="InterPro"/>
</dbReference>
<keyword evidence="4" id="KW-0255">Endonuclease</keyword>
<reference evidence="3 6" key="1">
    <citation type="journal article" date="2018" name="Int. J. Syst. Evol. Microbiol.">
        <title>Draft Genome Sequence of Faecalimonas umbilicata JCM 30896T, an Acetate-Producing Bacterium Isolated from Human Feces.</title>
        <authorList>
            <person name="Sakamoto M."/>
            <person name="Ikeyama N."/>
            <person name="Yuki M."/>
            <person name="Ohkuma M."/>
        </authorList>
    </citation>
    <scope>NUCLEOTIDE SEQUENCE [LARGE SCALE GENOMIC DNA]</scope>
    <source>
        <strain evidence="3 6">EGH7</strain>
    </source>
</reference>
<keyword evidence="6" id="KW-1185">Reference proteome</keyword>
<dbReference type="EMBL" id="SLZV01000009">
    <property type="protein sequence ID" value="TCS68375.1"/>
    <property type="molecule type" value="Genomic_DNA"/>
</dbReference>
<dbReference type="EMBL" id="BHEO01000008">
    <property type="protein sequence ID" value="GBU06410.1"/>
    <property type="molecule type" value="Genomic_DNA"/>
</dbReference>
<dbReference type="SUPFAM" id="SSF52980">
    <property type="entry name" value="Restriction endonuclease-like"/>
    <property type="match status" value="1"/>
</dbReference>
<dbReference type="PANTHER" id="PTHR34039">
    <property type="entry name" value="UPF0102 PROTEIN YRAN"/>
    <property type="match status" value="1"/>
</dbReference>
<dbReference type="CDD" id="cd20736">
    <property type="entry name" value="PoNe_Nuclease"/>
    <property type="match status" value="1"/>
</dbReference>
<proteinExistence type="inferred from homology"/>
<evidence type="ECO:0000256" key="2">
    <source>
        <dbReference type="HAMAP-Rule" id="MF_00048"/>
    </source>
</evidence>
<gene>
    <name evidence="4" type="ORF">EDD74_10980</name>
    <name evidence="3" type="ORF">FAEUMB_29510</name>
</gene>
<dbReference type="GO" id="GO:0004519">
    <property type="term" value="F:endonuclease activity"/>
    <property type="evidence" value="ECO:0007669"/>
    <property type="project" value="UniProtKB-KW"/>
</dbReference>
<accession>A0A4R3JP31</accession>
<sequence>MENQRQIGREYEKMAAEYLEACGFQILSCNYRCRYGEIDLIAKDGEVLVFCEVKYRSDTRKGEPAEAVGIKKQQTIYKCAAAYLQEYGIGEMPCRFDVISILGREICLIRDAF</sequence>
<dbReference type="AlphaFoldDB" id="A0A4R3JP31"/>
<dbReference type="InterPro" id="IPR003509">
    <property type="entry name" value="UPF0102_YraN-like"/>
</dbReference>
<reference evidence="4 5" key="2">
    <citation type="submission" date="2019-03" db="EMBL/GenBank/DDBJ databases">
        <title>Genomic Encyclopedia of Type Strains, Phase IV (KMG-IV): sequencing the most valuable type-strain genomes for metagenomic binning, comparative biology and taxonomic classification.</title>
        <authorList>
            <person name="Goeker M."/>
        </authorList>
    </citation>
    <scope>NUCLEOTIDE SEQUENCE [LARGE SCALE GENOMIC DNA]</scope>
    <source>
        <strain evidence="4 5">DSM 103426</strain>
    </source>
</reference>
<evidence type="ECO:0000313" key="6">
    <source>
        <dbReference type="Proteomes" id="UP000702954"/>
    </source>
</evidence>
<dbReference type="HAMAP" id="MF_00048">
    <property type="entry name" value="UPF0102"/>
    <property type="match status" value="1"/>
</dbReference>
<comment type="similarity">
    <text evidence="1 2">Belongs to the UPF0102 family.</text>
</comment>
<dbReference type="InterPro" id="IPR011856">
    <property type="entry name" value="tRNA_endonuc-like_dom_sf"/>
</dbReference>
<keyword evidence="4" id="KW-0378">Hydrolase</keyword>
<dbReference type="NCBIfam" id="NF009154">
    <property type="entry name" value="PRK12497.3-3"/>
    <property type="match status" value="1"/>
</dbReference>
<evidence type="ECO:0000256" key="1">
    <source>
        <dbReference type="ARBA" id="ARBA00006738"/>
    </source>
</evidence>
<dbReference type="NCBIfam" id="TIGR00252">
    <property type="entry name" value="YraN family protein"/>
    <property type="match status" value="1"/>
</dbReference>
<dbReference type="InterPro" id="IPR011335">
    <property type="entry name" value="Restrct_endonuc-II-like"/>
</dbReference>
<evidence type="ECO:0000313" key="4">
    <source>
        <dbReference type="EMBL" id="TCS68375.1"/>
    </source>
</evidence>
<dbReference type="Gene3D" id="3.40.1350.10">
    <property type="match status" value="1"/>
</dbReference>
<organism evidence="4 5">
    <name type="scientific">Faecalimonas umbilicata</name>
    <dbReference type="NCBI Taxonomy" id="1912855"/>
    <lineage>
        <taxon>Bacteria</taxon>
        <taxon>Bacillati</taxon>
        <taxon>Bacillota</taxon>
        <taxon>Clostridia</taxon>
        <taxon>Lachnospirales</taxon>
        <taxon>Lachnospiraceae</taxon>
        <taxon>Faecalimonas</taxon>
    </lineage>
</organism>
<name>A0A4R3JP31_9FIRM</name>
<evidence type="ECO:0000313" key="3">
    <source>
        <dbReference type="EMBL" id="GBU06410.1"/>
    </source>
</evidence>
<dbReference type="NCBIfam" id="NF009150">
    <property type="entry name" value="PRK12497.1-3"/>
    <property type="match status" value="1"/>
</dbReference>
<dbReference type="Pfam" id="PF02021">
    <property type="entry name" value="UPF0102"/>
    <property type="match status" value="1"/>
</dbReference>
<dbReference type="Proteomes" id="UP000702954">
    <property type="component" value="Unassembled WGS sequence"/>
</dbReference>
<dbReference type="RefSeq" id="WP_116442320.1">
    <property type="nucleotide sequence ID" value="NZ_BHEO01000008.1"/>
</dbReference>
<evidence type="ECO:0000313" key="5">
    <source>
        <dbReference type="Proteomes" id="UP000294613"/>
    </source>
</evidence>
<comment type="caution">
    <text evidence="4">The sequence shown here is derived from an EMBL/GenBank/DDBJ whole genome shotgun (WGS) entry which is preliminary data.</text>
</comment>
<protein>
    <recommendedName>
        <fullName evidence="2">UPF0102 protein EDD74_10980</fullName>
    </recommendedName>
</protein>
<keyword evidence="4" id="KW-0540">Nuclease</keyword>
<dbReference type="Proteomes" id="UP000294613">
    <property type="component" value="Unassembled WGS sequence"/>
</dbReference>
<dbReference type="PANTHER" id="PTHR34039:SF1">
    <property type="entry name" value="UPF0102 PROTEIN YRAN"/>
    <property type="match status" value="1"/>
</dbReference>